<dbReference type="EMBL" id="OZ035832">
    <property type="protein sequence ID" value="CAL1570705.1"/>
    <property type="molecule type" value="Genomic_DNA"/>
</dbReference>
<evidence type="ECO:0000256" key="1">
    <source>
        <dbReference type="SAM" id="Phobius"/>
    </source>
</evidence>
<name>A0AAV2J4D8_KNICA</name>
<feature type="transmembrane region" description="Helical" evidence="1">
    <location>
        <begin position="40"/>
        <end position="59"/>
    </location>
</feature>
<proteinExistence type="predicted"/>
<keyword evidence="1" id="KW-0472">Membrane</keyword>
<gene>
    <name evidence="2" type="ORF">KC01_LOCUS2947</name>
</gene>
<evidence type="ECO:0000313" key="2">
    <source>
        <dbReference type="EMBL" id="CAL1570705.1"/>
    </source>
</evidence>
<keyword evidence="1" id="KW-0812">Transmembrane</keyword>
<keyword evidence="3" id="KW-1185">Reference proteome</keyword>
<feature type="transmembrane region" description="Helical" evidence="1">
    <location>
        <begin position="6"/>
        <end position="28"/>
    </location>
</feature>
<reference evidence="2 3" key="1">
    <citation type="submission" date="2024-04" db="EMBL/GenBank/DDBJ databases">
        <authorList>
            <person name="Waldvogel A.-M."/>
            <person name="Schoenle A."/>
        </authorList>
    </citation>
    <scope>NUCLEOTIDE SEQUENCE [LARGE SCALE GENOMIC DNA]</scope>
</reference>
<evidence type="ECO:0000313" key="3">
    <source>
        <dbReference type="Proteomes" id="UP001497482"/>
    </source>
</evidence>
<keyword evidence="1" id="KW-1133">Transmembrane helix</keyword>
<protein>
    <submittedName>
        <fullName evidence="2">Uncharacterized protein</fullName>
    </submittedName>
</protein>
<feature type="transmembrane region" description="Helical" evidence="1">
    <location>
        <begin position="65"/>
        <end position="86"/>
    </location>
</feature>
<sequence length="125" mass="13141">MGVWGGGGGCFWLVGCLLGGGVWGWGWWLERDGWGVLERVLVEGVWCVGWVGVVKLVEVRMGDCLVGWVGVLIGVVVMGFEGVLVWRDGKGFDGICRWGGGEWGGWCSEGVVGFCGGGGLFGGLS</sequence>
<dbReference type="Proteomes" id="UP001497482">
    <property type="component" value="Chromosome 10"/>
</dbReference>
<dbReference type="AlphaFoldDB" id="A0AAV2J4D8"/>
<organism evidence="2 3">
    <name type="scientific">Knipowitschia caucasica</name>
    <name type="common">Caucasian dwarf goby</name>
    <name type="synonym">Pomatoschistus caucasicus</name>
    <dbReference type="NCBI Taxonomy" id="637954"/>
    <lineage>
        <taxon>Eukaryota</taxon>
        <taxon>Metazoa</taxon>
        <taxon>Chordata</taxon>
        <taxon>Craniata</taxon>
        <taxon>Vertebrata</taxon>
        <taxon>Euteleostomi</taxon>
        <taxon>Actinopterygii</taxon>
        <taxon>Neopterygii</taxon>
        <taxon>Teleostei</taxon>
        <taxon>Neoteleostei</taxon>
        <taxon>Acanthomorphata</taxon>
        <taxon>Gobiaria</taxon>
        <taxon>Gobiiformes</taxon>
        <taxon>Gobioidei</taxon>
        <taxon>Gobiidae</taxon>
        <taxon>Gobiinae</taxon>
        <taxon>Knipowitschia</taxon>
    </lineage>
</organism>
<accession>A0AAV2J4D8</accession>